<keyword evidence="2" id="KW-0732">Signal</keyword>
<comment type="caution">
    <text evidence="3">The sequence shown here is derived from an EMBL/GenBank/DDBJ whole genome shotgun (WGS) entry which is preliminary data.</text>
</comment>
<gene>
    <name evidence="3" type="ORF">A9Q84_16400</name>
</gene>
<name>A0A1Y5F4M2_9BACT</name>
<evidence type="ECO:0000313" key="3">
    <source>
        <dbReference type="EMBL" id="OUR95414.1"/>
    </source>
</evidence>
<accession>A0A1Y5F4M2</accession>
<proteinExistence type="predicted"/>
<dbReference type="Proteomes" id="UP000196531">
    <property type="component" value="Unassembled WGS sequence"/>
</dbReference>
<sequence length="583" mass="65874">MRITALSIYLSILVSLQSVCAGPIESIQGYWKSFDYELEASESYDFKSCQKYNDENETEYYLKCIDNNLVQENQMEHLLKDINAVEKKIISEQFLASFQENILEELKNNQSKLKEVRQCLATNEMSKNCEKIKHGLLLSVREDLPQLRMLMAQMNMPGHVYSSQKEVERFQRSNLEHPVNEKLIANVTPKEAQRLKEHTEVLDTAFTQDILKLNLLSDSEAARVDEDYSQIKDIRKCIDASVPTDLKLFKTNKCRMFEGIVAYRVNNKFDRQNKVYKSAYNQLLATNPMLSILSITGEETDAVVLSEVKTVLNTLDKEGEKAIARIKGLEGDEREELLGFNVAVENFLKRQGPSQIMCDVTQELKDDLDMDTLKTDLYIGAGALIGGGVCAFTWGVGCIVGVAVGAEALAIGVSQDRYERAQNSFFTGLTDSKTTEDKEFDRNLSLYLAPLALVGGAGKAVLQGAYKRTQKTFTKRRVSNKPVVNNQRVGDRRVDSAQRDLLITLEKRLKNEGSFRNLMSKYNPINIVSKLRKYDLSSADEKYLLGIAEMIEKQNKHLSPAAMKSLVVKELDDLVKQCKAKGK</sequence>
<feature type="signal peptide" evidence="2">
    <location>
        <begin position="1"/>
        <end position="21"/>
    </location>
</feature>
<evidence type="ECO:0000256" key="1">
    <source>
        <dbReference type="SAM" id="Coils"/>
    </source>
</evidence>
<dbReference type="AlphaFoldDB" id="A0A1Y5F4M2"/>
<dbReference type="EMBL" id="MAAO01000008">
    <property type="protein sequence ID" value="OUR95414.1"/>
    <property type="molecule type" value="Genomic_DNA"/>
</dbReference>
<reference evidence="4" key="1">
    <citation type="journal article" date="2017" name="Proc. Natl. Acad. Sci. U.S.A.">
        <title>Simulation of Deepwater Horizon oil plume reveals substrate specialization within a complex community of hydrocarbon-degraders.</title>
        <authorList>
            <person name="Hu P."/>
            <person name="Dubinsky E.A."/>
            <person name="Probst A.J."/>
            <person name="Wang J."/>
            <person name="Sieber C.M.K."/>
            <person name="Tom L.M."/>
            <person name="Gardinali P."/>
            <person name="Banfield J.F."/>
            <person name="Atlas R.M."/>
            <person name="Andersen G.L."/>
        </authorList>
    </citation>
    <scope>NUCLEOTIDE SEQUENCE [LARGE SCALE GENOMIC DNA]</scope>
</reference>
<evidence type="ECO:0000313" key="4">
    <source>
        <dbReference type="Proteomes" id="UP000196531"/>
    </source>
</evidence>
<feature type="coiled-coil region" evidence="1">
    <location>
        <begin position="68"/>
        <end position="123"/>
    </location>
</feature>
<keyword evidence="1" id="KW-0175">Coiled coil</keyword>
<evidence type="ECO:0000256" key="2">
    <source>
        <dbReference type="SAM" id="SignalP"/>
    </source>
</evidence>
<feature type="chain" id="PRO_5012441351" evidence="2">
    <location>
        <begin position="22"/>
        <end position="583"/>
    </location>
</feature>
<organism evidence="3 4">
    <name type="scientific">Halobacteriovorax marinus</name>
    <dbReference type="NCBI Taxonomy" id="97084"/>
    <lineage>
        <taxon>Bacteria</taxon>
        <taxon>Pseudomonadati</taxon>
        <taxon>Bdellovibrionota</taxon>
        <taxon>Bacteriovoracia</taxon>
        <taxon>Bacteriovoracales</taxon>
        <taxon>Halobacteriovoraceae</taxon>
        <taxon>Halobacteriovorax</taxon>
    </lineage>
</organism>
<protein>
    <submittedName>
        <fullName evidence="3">Uncharacterized protein</fullName>
    </submittedName>
</protein>